<dbReference type="InterPro" id="IPR000719">
    <property type="entry name" value="Prot_kinase_dom"/>
</dbReference>
<organism evidence="5 6">
    <name type="scientific">Sungouiella intermedia</name>
    <dbReference type="NCBI Taxonomy" id="45354"/>
    <lineage>
        <taxon>Eukaryota</taxon>
        <taxon>Fungi</taxon>
        <taxon>Dikarya</taxon>
        <taxon>Ascomycota</taxon>
        <taxon>Saccharomycotina</taxon>
        <taxon>Pichiomycetes</taxon>
        <taxon>Metschnikowiaceae</taxon>
        <taxon>Sungouiella</taxon>
    </lineage>
</organism>
<evidence type="ECO:0000256" key="2">
    <source>
        <dbReference type="ARBA" id="ARBA00022741"/>
    </source>
</evidence>
<keyword evidence="3" id="KW-0067">ATP-binding</keyword>
<dbReference type="STRING" id="45354.A0A1L0CX71"/>
<dbReference type="EMBL" id="LT635756">
    <property type="protein sequence ID" value="SGZ48091.1"/>
    <property type="molecule type" value="Genomic_DNA"/>
</dbReference>
<dbReference type="InterPro" id="IPR008271">
    <property type="entry name" value="Ser/Thr_kinase_AS"/>
</dbReference>
<evidence type="ECO:0000256" key="1">
    <source>
        <dbReference type="ARBA" id="ARBA00022527"/>
    </source>
</evidence>
<proteinExistence type="predicted"/>
<dbReference type="PROSITE" id="PS50011">
    <property type="entry name" value="PROTEIN_KINASE_DOM"/>
    <property type="match status" value="1"/>
</dbReference>
<reference evidence="5 6" key="1">
    <citation type="submission" date="2016-10" db="EMBL/GenBank/DDBJ databases">
        <authorList>
            <person name="de Groot N.N."/>
        </authorList>
    </citation>
    <scope>NUCLEOTIDE SEQUENCE [LARGE SCALE GENOMIC DNA]</scope>
    <source>
        <strain evidence="5 6">CBS 141442</strain>
    </source>
</reference>
<protein>
    <submittedName>
        <fullName evidence="5">CIC11C00000000948</fullName>
    </submittedName>
</protein>
<keyword evidence="2" id="KW-0547">Nucleotide-binding</keyword>
<keyword evidence="1" id="KW-0418">Kinase</keyword>
<dbReference type="Gene3D" id="1.10.510.10">
    <property type="entry name" value="Transferase(Phosphotransferase) domain 1"/>
    <property type="match status" value="1"/>
</dbReference>
<dbReference type="InterPro" id="IPR050117">
    <property type="entry name" value="MAPK"/>
</dbReference>
<keyword evidence="1" id="KW-0808">Transferase</keyword>
<dbReference type="SUPFAM" id="SSF56112">
    <property type="entry name" value="Protein kinase-like (PK-like)"/>
    <property type="match status" value="1"/>
</dbReference>
<gene>
    <name evidence="5" type="ORF">SAMEA4029010_CIC11G00000000948</name>
</gene>
<dbReference type="AlphaFoldDB" id="A0A1L0CX71"/>
<sequence length="499" mass="56381">MLLSDISPALDSDSLQKSFCAISGLGFGSFGFAILAKSKKSLCMYLLNNLRKKGTMLEPVARKHSSNLYANGLVAIKVMKSVFNKPSDYLRVNEIKFILSVPSHENLLQIFNLFIDKYNGRLNIVMEPMDQNLYQFIQKNQDRPIPKWIIKSILAQLLNAIRHIHANGFFHRDVKPENILVSLSSNYYGGRLMIPPDREKDLYVVKLCDYGLARHSSNMRDLTPYVSTRWYRAPEILLRLQNYSFPIDIWAFGCVAVELANRYPLFCGKNESEQLWEILKVLGHPLNPTKDDIGGKWSEGVYLANDLGFVLPFTLSCSISDILSPNHNGDLGDAIKSCFLWDPTLRPTAIDLCKKEFFHDSILSQEAAIGLTANLSLHIIDSDFESNLNYVEDCRSEGTFGHGHSYNHIVQDVYSDPIVPLHADEFTYNSSKNEMEGTLEASYFEKFTTLGDDLIPDKLTQTEEQLVRLFEVDSISDSDSLQNSIRGLLGNLKISPVVS</sequence>
<dbReference type="GO" id="GO:0004674">
    <property type="term" value="F:protein serine/threonine kinase activity"/>
    <property type="evidence" value="ECO:0007669"/>
    <property type="project" value="UniProtKB-KW"/>
</dbReference>
<keyword evidence="1" id="KW-0723">Serine/threonine-protein kinase</keyword>
<dbReference type="OrthoDB" id="2158884at2759"/>
<feature type="domain" description="Protein kinase" evidence="4">
    <location>
        <begin position="19"/>
        <end position="358"/>
    </location>
</feature>
<dbReference type="GO" id="GO:0005524">
    <property type="term" value="F:ATP binding"/>
    <property type="evidence" value="ECO:0007669"/>
    <property type="project" value="UniProtKB-KW"/>
</dbReference>
<keyword evidence="6" id="KW-1185">Reference proteome</keyword>
<dbReference type="InterPro" id="IPR011009">
    <property type="entry name" value="Kinase-like_dom_sf"/>
</dbReference>
<evidence type="ECO:0000256" key="3">
    <source>
        <dbReference type="ARBA" id="ARBA00022840"/>
    </source>
</evidence>
<dbReference type="SMART" id="SM00220">
    <property type="entry name" value="S_TKc"/>
    <property type="match status" value="1"/>
</dbReference>
<evidence type="ECO:0000313" key="5">
    <source>
        <dbReference type="EMBL" id="SGZ48091.1"/>
    </source>
</evidence>
<accession>A0A1L0CX71</accession>
<dbReference type="Pfam" id="PF00069">
    <property type="entry name" value="Pkinase"/>
    <property type="match status" value="1"/>
</dbReference>
<evidence type="ECO:0000259" key="4">
    <source>
        <dbReference type="PROSITE" id="PS50011"/>
    </source>
</evidence>
<evidence type="ECO:0000313" key="6">
    <source>
        <dbReference type="Proteomes" id="UP000182334"/>
    </source>
</evidence>
<dbReference type="PANTHER" id="PTHR24055">
    <property type="entry name" value="MITOGEN-ACTIVATED PROTEIN KINASE"/>
    <property type="match status" value="1"/>
</dbReference>
<name>A0A1L0CX71_9ASCO</name>
<dbReference type="PROSITE" id="PS00108">
    <property type="entry name" value="PROTEIN_KINASE_ST"/>
    <property type="match status" value="1"/>
</dbReference>
<dbReference type="Proteomes" id="UP000182334">
    <property type="component" value="Chromosome I"/>
</dbReference>
<dbReference type="Gene3D" id="3.30.200.20">
    <property type="entry name" value="Phosphorylase Kinase, domain 1"/>
    <property type="match status" value="1"/>
</dbReference>